<dbReference type="AlphaFoldDB" id="A0A2S7STL7"/>
<evidence type="ECO:0000256" key="3">
    <source>
        <dbReference type="PROSITE-ProRule" id="PRU00169"/>
    </source>
</evidence>
<evidence type="ECO:0000259" key="4">
    <source>
        <dbReference type="PROSITE" id="PS50110"/>
    </source>
</evidence>
<feature type="domain" description="Response regulatory" evidence="4">
    <location>
        <begin position="6"/>
        <end position="124"/>
    </location>
</feature>
<feature type="modified residue" description="4-aspartylphosphate" evidence="3">
    <location>
        <position position="59"/>
    </location>
</feature>
<evidence type="ECO:0000256" key="2">
    <source>
        <dbReference type="ARBA" id="ARBA00023125"/>
    </source>
</evidence>
<protein>
    <submittedName>
        <fullName evidence="5">DNA-binding response regulator</fullName>
    </submittedName>
</protein>
<reference evidence="5 6" key="1">
    <citation type="submission" date="2018-01" db="EMBL/GenBank/DDBJ databases">
        <title>A novel member of the phylum Bacteroidetes isolated from glacier ice.</title>
        <authorList>
            <person name="Liu Q."/>
            <person name="Xin Y.-H."/>
        </authorList>
    </citation>
    <scope>NUCLEOTIDE SEQUENCE [LARGE SCALE GENOMIC DNA]</scope>
    <source>
        <strain evidence="5 6">RB1R16</strain>
    </source>
</reference>
<dbReference type="RefSeq" id="WP_105040279.1">
    <property type="nucleotide sequence ID" value="NZ_PPSL01000004.1"/>
</dbReference>
<comment type="caution">
    <text evidence="5">The sequence shown here is derived from an EMBL/GenBank/DDBJ whole genome shotgun (WGS) entry which is preliminary data.</text>
</comment>
<dbReference type="Pfam" id="PF00196">
    <property type="entry name" value="GerE"/>
    <property type="match status" value="1"/>
</dbReference>
<dbReference type="Pfam" id="PF00072">
    <property type="entry name" value="Response_reg"/>
    <property type="match status" value="1"/>
</dbReference>
<evidence type="ECO:0000256" key="1">
    <source>
        <dbReference type="ARBA" id="ARBA00022553"/>
    </source>
</evidence>
<dbReference type="Proteomes" id="UP000239872">
    <property type="component" value="Unassembled WGS sequence"/>
</dbReference>
<dbReference type="GO" id="GO:0003677">
    <property type="term" value="F:DNA binding"/>
    <property type="evidence" value="ECO:0007669"/>
    <property type="project" value="UniProtKB-KW"/>
</dbReference>
<dbReference type="GO" id="GO:0006355">
    <property type="term" value="P:regulation of DNA-templated transcription"/>
    <property type="evidence" value="ECO:0007669"/>
    <property type="project" value="InterPro"/>
</dbReference>
<evidence type="ECO:0000313" key="6">
    <source>
        <dbReference type="Proteomes" id="UP000239872"/>
    </source>
</evidence>
<proteinExistence type="predicted"/>
<dbReference type="PROSITE" id="PS50110">
    <property type="entry name" value="RESPONSE_REGULATORY"/>
    <property type="match status" value="1"/>
</dbReference>
<keyword evidence="1 3" id="KW-0597">Phosphoprotein</keyword>
<name>A0A2S7STL7_9BACT</name>
<dbReference type="InterPro" id="IPR058245">
    <property type="entry name" value="NreC/VraR/RcsB-like_REC"/>
</dbReference>
<dbReference type="EMBL" id="PPSL01000004">
    <property type="protein sequence ID" value="PQJ10270.1"/>
    <property type="molecule type" value="Genomic_DNA"/>
</dbReference>
<dbReference type="CDD" id="cd17535">
    <property type="entry name" value="REC_NarL-like"/>
    <property type="match status" value="1"/>
</dbReference>
<evidence type="ECO:0000313" key="5">
    <source>
        <dbReference type="EMBL" id="PQJ10270.1"/>
    </source>
</evidence>
<dbReference type="InterPro" id="IPR016032">
    <property type="entry name" value="Sig_transdc_resp-reg_C-effctor"/>
</dbReference>
<dbReference type="InterPro" id="IPR001789">
    <property type="entry name" value="Sig_transdc_resp-reg_receiver"/>
</dbReference>
<accession>A0A2S7STL7</accession>
<dbReference type="InterPro" id="IPR039420">
    <property type="entry name" value="WalR-like"/>
</dbReference>
<sequence length="219" mass="25180">MENKVSIVLVDDHVIVRSGLRSLIEVLGNYEVIKEYSDGKELTEAIKAGEPLPDIVIMDLEMPVMDGEATMLWLQKKVPKLKVLILTWDASERKVIDLFRLGVRGYLLKSCTADVLQKAIHDTHTTGYYHSELLQTAMMKKMETNVPVNEVAQHVTEREMMFLRLVCDKNEYTYDNMADILQVHRRTVDGYRESLFDKFNIKSKTGLVMFAIKHGFVEL</sequence>
<keyword evidence="6" id="KW-1185">Reference proteome</keyword>
<dbReference type="InterPro" id="IPR000792">
    <property type="entry name" value="Tscrpt_reg_LuxR_C"/>
</dbReference>
<dbReference type="SUPFAM" id="SSF52172">
    <property type="entry name" value="CheY-like"/>
    <property type="match status" value="1"/>
</dbReference>
<keyword evidence="2 5" id="KW-0238">DNA-binding</keyword>
<dbReference type="GO" id="GO:0000160">
    <property type="term" value="P:phosphorelay signal transduction system"/>
    <property type="evidence" value="ECO:0007669"/>
    <property type="project" value="InterPro"/>
</dbReference>
<gene>
    <name evidence="5" type="ORF">CJD36_016425</name>
</gene>
<dbReference type="SUPFAM" id="SSF46894">
    <property type="entry name" value="C-terminal effector domain of the bipartite response regulators"/>
    <property type="match status" value="1"/>
</dbReference>
<organism evidence="5 6">
    <name type="scientific">Flavipsychrobacter stenotrophus</name>
    <dbReference type="NCBI Taxonomy" id="2077091"/>
    <lineage>
        <taxon>Bacteria</taxon>
        <taxon>Pseudomonadati</taxon>
        <taxon>Bacteroidota</taxon>
        <taxon>Chitinophagia</taxon>
        <taxon>Chitinophagales</taxon>
        <taxon>Chitinophagaceae</taxon>
        <taxon>Flavipsychrobacter</taxon>
    </lineage>
</organism>
<dbReference type="Gene3D" id="3.40.50.2300">
    <property type="match status" value="1"/>
</dbReference>
<dbReference type="OrthoDB" id="9797341at2"/>
<dbReference type="PANTHER" id="PTHR43214">
    <property type="entry name" value="TWO-COMPONENT RESPONSE REGULATOR"/>
    <property type="match status" value="1"/>
</dbReference>
<dbReference type="SMART" id="SM00448">
    <property type="entry name" value="REC"/>
    <property type="match status" value="1"/>
</dbReference>
<dbReference type="PANTHER" id="PTHR43214:SF43">
    <property type="entry name" value="TWO-COMPONENT RESPONSE REGULATOR"/>
    <property type="match status" value="1"/>
</dbReference>
<dbReference type="InterPro" id="IPR011006">
    <property type="entry name" value="CheY-like_superfamily"/>
</dbReference>